<feature type="domain" description="HORMA" evidence="10">
    <location>
        <begin position="27"/>
        <end position="227"/>
    </location>
</feature>
<dbReference type="OMA" id="CAICKYW"/>
<dbReference type="Gene3D" id="3.30.900.10">
    <property type="entry name" value="HORMA domain"/>
    <property type="match status" value="1"/>
</dbReference>
<evidence type="ECO:0000256" key="4">
    <source>
        <dbReference type="ARBA" id="ARBA00022723"/>
    </source>
</evidence>
<keyword evidence="3" id="KW-0158">Chromosome</keyword>
<comment type="subcellular location">
    <subcellularLocation>
        <location evidence="2">Chromosome</location>
    </subcellularLocation>
    <subcellularLocation>
        <location evidence="1">Nucleus</location>
    </subcellularLocation>
</comment>
<dbReference type="RefSeq" id="XP_022083801.1">
    <property type="nucleotide sequence ID" value="XM_022228109.1"/>
</dbReference>
<dbReference type="GO" id="GO:0005694">
    <property type="term" value="C:chromosome"/>
    <property type="evidence" value="ECO:0007669"/>
    <property type="project" value="UniProtKB-SubCell"/>
</dbReference>
<dbReference type="KEGG" id="aplc:110975540"/>
<evidence type="ECO:0000256" key="7">
    <source>
        <dbReference type="ARBA" id="ARBA00023242"/>
    </source>
</evidence>
<feature type="region of interest" description="Disordered" evidence="9">
    <location>
        <begin position="233"/>
        <end position="338"/>
    </location>
</feature>
<keyword evidence="6" id="KW-0862">Zinc</keyword>
<dbReference type="GO" id="GO:0005634">
    <property type="term" value="C:nucleus"/>
    <property type="evidence" value="ECO:0007669"/>
    <property type="project" value="UniProtKB-SubCell"/>
</dbReference>
<protein>
    <submittedName>
        <fullName evidence="12">HORMA domain-containing protein 1-like</fullName>
    </submittedName>
</protein>
<dbReference type="InterPro" id="IPR013083">
    <property type="entry name" value="Znf_RING/FYVE/PHD"/>
</dbReference>
<evidence type="ECO:0000259" key="10">
    <source>
        <dbReference type="PROSITE" id="PS50815"/>
    </source>
</evidence>
<name>A0A8B7XV93_ACAPL</name>
<dbReference type="PANTHER" id="PTHR48225:SF7">
    <property type="entry name" value="MEIOSIS-SPECIFIC PROTEIN HOP1"/>
    <property type="match status" value="1"/>
</dbReference>
<dbReference type="SUPFAM" id="SSF57903">
    <property type="entry name" value="FYVE/PHD zinc finger"/>
    <property type="match status" value="1"/>
</dbReference>
<feature type="region of interest" description="Disordered" evidence="9">
    <location>
        <begin position="488"/>
        <end position="638"/>
    </location>
</feature>
<dbReference type="AlphaFoldDB" id="A0A8B7XV93"/>
<dbReference type="Proteomes" id="UP000694845">
    <property type="component" value="Unplaced"/>
</dbReference>
<dbReference type="PANTHER" id="PTHR48225">
    <property type="entry name" value="HORMA DOMAIN-CONTAINING PROTEIN 1"/>
    <property type="match status" value="1"/>
</dbReference>
<dbReference type="Pfam" id="PF20826">
    <property type="entry name" value="PHD_5"/>
    <property type="match status" value="1"/>
</dbReference>
<dbReference type="InterPro" id="IPR011011">
    <property type="entry name" value="Znf_FYVE_PHD"/>
</dbReference>
<dbReference type="GO" id="GO:0008270">
    <property type="term" value="F:zinc ion binding"/>
    <property type="evidence" value="ECO:0007669"/>
    <property type="project" value="UniProtKB-KW"/>
</dbReference>
<dbReference type="InterPro" id="IPR003511">
    <property type="entry name" value="HORMA_dom"/>
</dbReference>
<keyword evidence="8" id="KW-0469">Meiosis</keyword>
<evidence type="ECO:0000313" key="11">
    <source>
        <dbReference type="Proteomes" id="UP000694845"/>
    </source>
</evidence>
<dbReference type="InterPro" id="IPR001965">
    <property type="entry name" value="Znf_PHD"/>
</dbReference>
<sequence>MTATSQRVREKTGEWSSIFPPEQISETQSALFIKKLLAVAVSNIMYLRTIFPEHAFGDRCLEDLNLKILRDDSACPGACQVIKWVKGCFDALDKKYLRALTIGIYVDPDEPDTVIESYTFKFSYQGEGIQIYRNDKKIAGATTEAETKKATTRLLRTIVVLTQSLKSLPDDVIMTMKLLYYDDVTPADYEPPGFQPAETDSFHFEEEPMNIRVGDVSTSFHTVKLRIKTDRKQFELREDNEKDEEDVVAMETDKQDVVSNSALDGEDTDEEPTAKPADTNPQQDSDDEEESLTQRKTSKSSQAAELAKCDVPISSPHRPDKVDEASTPASSSSSNMPFMNEEQEENVVRCPCGCNEDDGLMIRCEECKQWQHAVCFAIISEDQAPEKHICDQCVKITPRHLKPTDPHLTGLAPVVLQATCLWRRALLAATETNRILVPSFSRRLGVEMTVAHGLVNRLEKEGYCQNASKGKRLGKVVNKEKLQKEGLKKYFERKTSNDVPTKKSDEAKPSSEMPRNQKAASQKGKRKVTQVDKLAEQTAELTMTSRLRPRQTSHQDFPPKPSSSQRAATSSTPKSSSSQQSKKRDVGKGKVSHKRAVPLNDDRYDFELSSSQDPDHQELGASGRKRHKSSIVTRTVVV</sequence>
<dbReference type="Pfam" id="PF02301">
    <property type="entry name" value="HORMA"/>
    <property type="match status" value="1"/>
</dbReference>
<evidence type="ECO:0000256" key="5">
    <source>
        <dbReference type="ARBA" id="ARBA00022771"/>
    </source>
</evidence>
<feature type="compositionally biased region" description="Basic and acidic residues" evidence="9">
    <location>
        <begin position="488"/>
        <end position="509"/>
    </location>
</feature>
<feature type="compositionally biased region" description="Low complexity" evidence="9">
    <location>
        <begin position="569"/>
        <end position="580"/>
    </location>
</feature>
<dbReference type="OrthoDB" id="1928087at2759"/>
<keyword evidence="5" id="KW-0863">Zinc-finger</keyword>
<evidence type="ECO:0000256" key="8">
    <source>
        <dbReference type="ARBA" id="ARBA00023254"/>
    </source>
</evidence>
<keyword evidence="4" id="KW-0479">Metal-binding</keyword>
<evidence type="ECO:0000313" key="12">
    <source>
        <dbReference type="RefSeq" id="XP_022083801.1"/>
    </source>
</evidence>
<proteinExistence type="predicted"/>
<evidence type="ECO:0000256" key="9">
    <source>
        <dbReference type="SAM" id="MobiDB-lite"/>
    </source>
</evidence>
<dbReference type="PROSITE" id="PS50815">
    <property type="entry name" value="HORMA"/>
    <property type="match status" value="1"/>
</dbReference>
<dbReference type="SMART" id="SM00249">
    <property type="entry name" value="PHD"/>
    <property type="match status" value="1"/>
</dbReference>
<dbReference type="SUPFAM" id="SSF56019">
    <property type="entry name" value="The spindle assembly checkpoint protein mad2"/>
    <property type="match status" value="1"/>
</dbReference>
<evidence type="ECO:0000256" key="2">
    <source>
        <dbReference type="ARBA" id="ARBA00004286"/>
    </source>
</evidence>
<reference evidence="12" key="1">
    <citation type="submission" date="2025-08" db="UniProtKB">
        <authorList>
            <consortium name="RefSeq"/>
        </authorList>
    </citation>
    <scope>IDENTIFICATION</scope>
</reference>
<dbReference type="InterPro" id="IPR036570">
    <property type="entry name" value="HORMA_dom_sf"/>
</dbReference>
<dbReference type="GeneID" id="110975540"/>
<evidence type="ECO:0000256" key="3">
    <source>
        <dbReference type="ARBA" id="ARBA00022454"/>
    </source>
</evidence>
<dbReference type="GO" id="GO:0051321">
    <property type="term" value="P:meiotic cell cycle"/>
    <property type="evidence" value="ECO:0007669"/>
    <property type="project" value="UniProtKB-KW"/>
</dbReference>
<dbReference type="Gene3D" id="3.30.40.10">
    <property type="entry name" value="Zinc/RING finger domain, C3HC4 (zinc finger)"/>
    <property type="match status" value="1"/>
</dbReference>
<evidence type="ECO:0000256" key="6">
    <source>
        <dbReference type="ARBA" id="ARBA00022833"/>
    </source>
</evidence>
<organism evidence="11 12">
    <name type="scientific">Acanthaster planci</name>
    <name type="common">Crown-of-thorns starfish</name>
    <dbReference type="NCBI Taxonomy" id="133434"/>
    <lineage>
        <taxon>Eukaryota</taxon>
        <taxon>Metazoa</taxon>
        <taxon>Echinodermata</taxon>
        <taxon>Eleutherozoa</taxon>
        <taxon>Asterozoa</taxon>
        <taxon>Asteroidea</taxon>
        <taxon>Valvatacea</taxon>
        <taxon>Valvatida</taxon>
        <taxon>Acanthasteridae</taxon>
        <taxon>Acanthaster</taxon>
    </lineage>
</organism>
<dbReference type="InterPro" id="IPR051294">
    <property type="entry name" value="HORMA_MeioticProgression"/>
</dbReference>
<feature type="compositionally biased region" description="Polar residues" evidence="9">
    <location>
        <begin position="539"/>
        <end position="555"/>
    </location>
</feature>
<keyword evidence="11" id="KW-1185">Reference proteome</keyword>
<gene>
    <name evidence="12" type="primary">LOC110975540</name>
</gene>
<accession>A0A8B7XV93</accession>
<keyword evidence="7" id="KW-0539">Nucleus</keyword>
<evidence type="ECO:0000256" key="1">
    <source>
        <dbReference type="ARBA" id="ARBA00004123"/>
    </source>
</evidence>